<dbReference type="InterPro" id="IPR001387">
    <property type="entry name" value="Cro/C1-type_HTH"/>
</dbReference>
<dbReference type="InterPro" id="IPR011990">
    <property type="entry name" value="TPR-like_helical_dom_sf"/>
</dbReference>
<dbReference type="Gene3D" id="1.10.260.40">
    <property type="entry name" value="lambda repressor-like DNA-binding domains"/>
    <property type="match status" value="1"/>
</dbReference>
<dbReference type="EMBL" id="MCGI01000001">
    <property type="protein sequence ID" value="ODM13855.1"/>
    <property type="molecule type" value="Genomic_DNA"/>
</dbReference>
<keyword evidence="1" id="KW-0238">DNA-binding</keyword>
<proteinExistence type="predicted"/>
<dbReference type="PATRIC" id="fig|1432052.3.peg.1721"/>
<dbReference type="CDD" id="cd00093">
    <property type="entry name" value="HTH_XRE"/>
    <property type="match status" value="1"/>
</dbReference>
<dbReference type="Pfam" id="PF14559">
    <property type="entry name" value="TPR_19"/>
    <property type="match status" value="1"/>
</dbReference>
<comment type="caution">
    <text evidence="3">The sequence shown here is derived from an EMBL/GenBank/DDBJ whole genome shotgun (WGS) entry which is preliminary data.</text>
</comment>
<feature type="domain" description="HTH cro/C1-type" evidence="2">
    <location>
        <begin position="8"/>
        <end position="62"/>
    </location>
</feature>
<name>A0A1E3AYS1_9FIRM</name>
<protein>
    <submittedName>
        <fullName evidence="3">Transcriptional repressor DicA</fullName>
    </submittedName>
</protein>
<dbReference type="PANTHER" id="PTHR46558:SF11">
    <property type="entry name" value="HTH-TYPE TRANSCRIPTIONAL REGULATOR XRE"/>
    <property type="match status" value="1"/>
</dbReference>
<dbReference type="SMART" id="SM00530">
    <property type="entry name" value="HTH_XRE"/>
    <property type="match status" value="1"/>
</dbReference>
<evidence type="ECO:0000313" key="4">
    <source>
        <dbReference type="Proteomes" id="UP000095003"/>
    </source>
</evidence>
<dbReference type="GO" id="GO:0003677">
    <property type="term" value="F:DNA binding"/>
    <property type="evidence" value="ECO:0007669"/>
    <property type="project" value="UniProtKB-KW"/>
</dbReference>
<dbReference type="InterPro" id="IPR010982">
    <property type="entry name" value="Lambda_DNA-bd_dom_sf"/>
</dbReference>
<dbReference type="Gene3D" id="1.25.40.10">
    <property type="entry name" value="Tetratricopeptide repeat domain"/>
    <property type="match status" value="1"/>
</dbReference>
<dbReference type="SUPFAM" id="SSF48452">
    <property type="entry name" value="TPR-like"/>
    <property type="match status" value="1"/>
</dbReference>
<dbReference type="AlphaFoldDB" id="A0A1E3AYS1"/>
<accession>A0A1E3AYS1</accession>
<reference evidence="3 4" key="1">
    <citation type="submission" date="2016-07" db="EMBL/GenBank/DDBJ databases">
        <title>Characterization of isolates of Eisenbergiella tayi derived from blood cultures, using whole genome sequencing.</title>
        <authorList>
            <person name="Burdz T."/>
            <person name="Wiebe D."/>
            <person name="Huynh C."/>
            <person name="Bernard K."/>
        </authorList>
    </citation>
    <scope>NUCLEOTIDE SEQUENCE [LARGE SCALE GENOMIC DNA]</scope>
    <source>
        <strain evidence="3 4">NML 120489</strain>
    </source>
</reference>
<dbReference type="RefSeq" id="WP_069156328.1">
    <property type="nucleotide sequence ID" value="NZ_DBFYTC010000194.1"/>
</dbReference>
<dbReference type="SUPFAM" id="SSF47413">
    <property type="entry name" value="lambda repressor-like DNA-binding domains"/>
    <property type="match status" value="1"/>
</dbReference>
<gene>
    <name evidence="3" type="ORF">BEH84_01576</name>
</gene>
<evidence type="ECO:0000256" key="1">
    <source>
        <dbReference type="ARBA" id="ARBA00023125"/>
    </source>
</evidence>
<organism evidence="3 4">
    <name type="scientific">Eisenbergiella tayi</name>
    <dbReference type="NCBI Taxonomy" id="1432052"/>
    <lineage>
        <taxon>Bacteria</taxon>
        <taxon>Bacillati</taxon>
        <taxon>Bacillota</taxon>
        <taxon>Clostridia</taxon>
        <taxon>Lachnospirales</taxon>
        <taxon>Lachnospiraceae</taxon>
        <taxon>Eisenbergiella</taxon>
    </lineage>
</organism>
<dbReference type="GeneID" id="93299950"/>
<dbReference type="Pfam" id="PF01381">
    <property type="entry name" value="HTH_3"/>
    <property type="match status" value="1"/>
</dbReference>
<dbReference type="PROSITE" id="PS50943">
    <property type="entry name" value="HTH_CROC1"/>
    <property type="match status" value="1"/>
</dbReference>
<dbReference type="Proteomes" id="UP000095003">
    <property type="component" value="Unassembled WGS sequence"/>
</dbReference>
<sequence>MLHLPENLKKYRLLKNLTQEDVAEYLGITAQSVSKWERGESYPDITFLPALANIFETSVDLLIGMDTIRAEETRYNIHKKAVAYQRCGDYNSAEQTYRDALLIYPNKPGMILGLASTLALKGNTNEAIELMERGLPLSSNEKQKATMRAALCFLYLKAGREDSANRLASELPHTRESREVIQPLIQQGLSDMEIDENIKTIILGDGKGIW</sequence>
<evidence type="ECO:0000313" key="3">
    <source>
        <dbReference type="EMBL" id="ODM13855.1"/>
    </source>
</evidence>
<evidence type="ECO:0000259" key="2">
    <source>
        <dbReference type="PROSITE" id="PS50943"/>
    </source>
</evidence>
<dbReference type="PANTHER" id="PTHR46558">
    <property type="entry name" value="TRACRIPTIONAL REGULATORY PROTEIN-RELATED-RELATED"/>
    <property type="match status" value="1"/>
</dbReference>